<proteinExistence type="predicted"/>
<keyword evidence="2" id="KW-1185">Reference proteome</keyword>
<evidence type="ECO:0000313" key="2">
    <source>
        <dbReference type="Proteomes" id="UP000018296"/>
    </source>
</evidence>
<comment type="caution">
    <text evidence="1">The sequence shown here is derived from an EMBL/GenBank/DDBJ whole genome shotgun (WGS) entry which is preliminary data.</text>
</comment>
<dbReference type="Proteomes" id="UP000018296">
    <property type="component" value="Unassembled WGS sequence"/>
</dbReference>
<name>V6IZG9_9BACL</name>
<organism evidence="1 2">
    <name type="scientific">Sporolactobacillus laevolacticus DSM 442</name>
    <dbReference type="NCBI Taxonomy" id="1395513"/>
    <lineage>
        <taxon>Bacteria</taxon>
        <taxon>Bacillati</taxon>
        <taxon>Bacillota</taxon>
        <taxon>Bacilli</taxon>
        <taxon>Bacillales</taxon>
        <taxon>Sporolactobacillaceae</taxon>
        <taxon>Sporolactobacillus</taxon>
    </lineage>
</organism>
<dbReference type="STRING" id="1395513.P343_04105"/>
<sequence>MMPGNLIVIETIKVLIPADTLFLADERGEPILSQDGFFAIPLNRYERR</sequence>
<dbReference type="EMBL" id="AWTC01000003">
    <property type="protein sequence ID" value="EST12963.1"/>
    <property type="molecule type" value="Genomic_DNA"/>
</dbReference>
<protein>
    <submittedName>
        <fullName evidence="1">Uncharacterized protein</fullName>
    </submittedName>
</protein>
<dbReference type="PATRIC" id="fig|1395513.3.peg.842"/>
<gene>
    <name evidence="1" type="ORF">P343_04105</name>
</gene>
<evidence type="ECO:0000313" key="1">
    <source>
        <dbReference type="EMBL" id="EST12963.1"/>
    </source>
</evidence>
<accession>V6IZG9</accession>
<reference evidence="1 2" key="1">
    <citation type="journal article" date="2013" name="Genome Announc.">
        <title>Genome Sequence of Sporolactobacillus laevolacticus DSM442, an Efficient Polymer-Grade D-Lactate Producer from Agricultural Waste Cottonseed as a Nitrogen Source.</title>
        <authorList>
            <person name="Wang H."/>
            <person name="Wang L."/>
            <person name="Ju J."/>
            <person name="Yu B."/>
            <person name="Ma Y."/>
        </authorList>
    </citation>
    <scope>NUCLEOTIDE SEQUENCE [LARGE SCALE GENOMIC DNA]</scope>
    <source>
        <strain evidence="1 2">DSM 442</strain>
    </source>
</reference>
<dbReference type="AlphaFoldDB" id="V6IZG9"/>